<evidence type="ECO:0000313" key="2">
    <source>
        <dbReference type="Proteomes" id="UP001239445"/>
    </source>
</evidence>
<dbReference type="AlphaFoldDB" id="A0AAJ0BDY6"/>
<comment type="caution">
    <text evidence="1">The sequence shown here is derived from an EMBL/GenBank/DDBJ whole genome shotgun (WGS) entry which is preliminary data.</text>
</comment>
<reference evidence="1" key="1">
    <citation type="submission" date="2023-06" db="EMBL/GenBank/DDBJ databases">
        <title>Genome-scale phylogeny and comparative genomics of the fungal order Sordariales.</title>
        <authorList>
            <consortium name="Lawrence Berkeley National Laboratory"/>
            <person name="Hensen N."/>
            <person name="Bonometti L."/>
            <person name="Westerberg I."/>
            <person name="Brannstrom I.O."/>
            <person name="Guillou S."/>
            <person name="Cros-Aarteil S."/>
            <person name="Calhoun S."/>
            <person name="Haridas S."/>
            <person name="Kuo A."/>
            <person name="Mondo S."/>
            <person name="Pangilinan J."/>
            <person name="Riley R."/>
            <person name="Labutti K."/>
            <person name="Andreopoulos B."/>
            <person name="Lipzen A."/>
            <person name="Chen C."/>
            <person name="Yanf M."/>
            <person name="Daum C."/>
            <person name="Ng V."/>
            <person name="Clum A."/>
            <person name="Steindorff A."/>
            <person name="Ohm R."/>
            <person name="Martin F."/>
            <person name="Silar P."/>
            <person name="Natvig D."/>
            <person name="Lalanne C."/>
            <person name="Gautier V."/>
            <person name="Ament-Velasquez S.L."/>
            <person name="Kruys A."/>
            <person name="Hutchinson M.I."/>
            <person name="Powell A.J."/>
            <person name="Barry K."/>
            <person name="Miller A.N."/>
            <person name="Grigoriev I.V."/>
            <person name="Debuchy R."/>
            <person name="Gladieux P."/>
            <person name="Thoren M.H."/>
            <person name="Johannesson H."/>
        </authorList>
    </citation>
    <scope>NUCLEOTIDE SEQUENCE</scope>
    <source>
        <strain evidence="1">PSN4</strain>
    </source>
</reference>
<dbReference type="Proteomes" id="UP001239445">
    <property type="component" value="Unassembled WGS sequence"/>
</dbReference>
<proteinExistence type="predicted"/>
<sequence length="94" mass="10360">MRRRPLEVRIAPRIKTTLLLHLIPVDTVDCSSARYLGLEGRFSAVGFGQPSSPSALSNHIDRKLCNIKILSKCFFGTHISTCNHNGGEKNGLNL</sequence>
<name>A0AAJ0BDY6_9PEZI</name>
<dbReference type="EMBL" id="MU839832">
    <property type="protein sequence ID" value="KAK1756257.1"/>
    <property type="molecule type" value="Genomic_DNA"/>
</dbReference>
<gene>
    <name evidence="1" type="ORF">QBC47DRAFT_379560</name>
</gene>
<keyword evidence="2" id="KW-1185">Reference proteome</keyword>
<organism evidence="1 2">
    <name type="scientific">Echria macrotheca</name>
    <dbReference type="NCBI Taxonomy" id="438768"/>
    <lineage>
        <taxon>Eukaryota</taxon>
        <taxon>Fungi</taxon>
        <taxon>Dikarya</taxon>
        <taxon>Ascomycota</taxon>
        <taxon>Pezizomycotina</taxon>
        <taxon>Sordariomycetes</taxon>
        <taxon>Sordariomycetidae</taxon>
        <taxon>Sordariales</taxon>
        <taxon>Schizotheciaceae</taxon>
        <taxon>Echria</taxon>
    </lineage>
</organism>
<protein>
    <submittedName>
        <fullName evidence="1">Uncharacterized protein</fullName>
    </submittedName>
</protein>
<accession>A0AAJ0BDY6</accession>
<evidence type="ECO:0000313" key="1">
    <source>
        <dbReference type="EMBL" id="KAK1756257.1"/>
    </source>
</evidence>